<gene>
    <name evidence="2" type="ORF">LCGC14_0386160</name>
</gene>
<reference evidence="2" key="1">
    <citation type="journal article" date="2015" name="Nature">
        <title>Complex archaea that bridge the gap between prokaryotes and eukaryotes.</title>
        <authorList>
            <person name="Spang A."/>
            <person name="Saw J.H."/>
            <person name="Jorgensen S.L."/>
            <person name="Zaremba-Niedzwiedzka K."/>
            <person name="Martijn J."/>
            <person name="Lind A.E."/>
            <person name="van Eijk R."/>
            <person name="Schleper C."/>
            <person name="Guy L."/>
            <person name="Ettema T.J."/>
        </authorList>
    </citation>
    <scope>NUCLEOTIDE SEQUENCE</scope>
</reference>
<comment type="caution">
    <text evidence="2">The sequence shown here is derived from an EMBL/GenBank/DDBJ whole genome shotgun (WGS) entry which is preliminary data.</text>
</comment>
<dbReference type="AlphaFoldDB" id="A0A0F9TJ17"/>
<sequence length="666" mass="72486">MARSIHADLLSAQKDSSFNVKVKIVLTYSAITHTYEEDRILSINHQESPESQTAEVVLDDSDNVLSALDLKGYKGVISYGLTDANGTNRYSAAAPLLVKGQLGHSSQGVLASTLSLHGLPDRLANDKASEAFTMEADDTRTVKDLITAVLNATLTAYSHTVNITATFDSEDDLIDSVTPRDSFRVNFNESRLEALKRLLEYTKCVMRAEDDGEVHIFVPTTSGTEWVASTAYTVNDYVQPTTPNNNFTYKCTVAGTSHSSEPTWPTTAGGTVVDNTVTWTAVAHDYTYELAASGEHTFFSKVHRKRLVLPNYVSIKSHPDHPDSYAGTAEDTASSDLTPPTPFSSAEIRDHQYMRLDSNAQATAIAEAQLTKHQQDAEAGSGLVPMNVGTEAYDYVKITDSRQNDDIRIANIGYLERIYMPGTYELRFGFGTIRAGGYEGLLPPAVVGLMGATGATGRGGATGIVSVTGGVTMEILRKLAMDIEAALNTAARERDWLANAVRLNSFLINQMSVVSSPGPLGRVMQAVSDFNDLKDQLLEFDNWKCFIYFLRNTASGAWSTPTNAVYTVPTGKKLVCVFLWPYHGLIDDPTNRQARFRNTTDSTDVFAPASFQSEGFVLTWALVGDLAGPATFTEVVAGKTVKLELWNNTGGNRAMGVVMICKEMEA</sequence>
<organism evidence="2">
    <name type="scientific">marine sediment metagenome</name>
    <dbReference type="NCBI Taxonomy" id="412755"/>
    <lineage>
        <taxon>unclassified sequences</taxon>
        <taxon>metagenomes</taxon>
        <taxon>ecological metagenomes</taxon>
    </lineage>
</organism>
<name>A0A0F9TJ17_9ZZZZ</name>
<evidence type="ECO:0000313" key="2">
    <source>
        <dbReference type="EMBL" id="KKN74867.1"/>
    </source>
</evidence>
<evidence type="ECO:0000256" key="1">
    <source>
        <dbReference type="SAM" id="MobiDB-lite"/>
    </source>
</evidence>
<protein>
    <submittedName>
        <fullName evidence="2">Uncharacterized protein</fullName>
    </submittedName>
</protein>
<proteinExistence type="predicted"/>
<accession>A0A0F9TJ17</accession>
<dbReference type="EMBL" id="LAZR01000319">
    <property type="protein sequence ID" value="KKN74867.1"/>
    <property type="molecule type" value="Genomic_DNA"/>
</dbReference>
<feature type="region of interest" description="Disordered" evidence="1">
    <location>
        <begin position="319"/>
        <end position="344"/>
    </location>
</feature>